<dbReference type="GO" id="GO:0004222">
    <property type="term" value="F:metalloendopeptidase activity"/>
    <property type="evidence" value="ECO:0007669"/>
    <property type="project" value="TreeGrafter"/>
</dbReference>
<dbReference type="RefSeq" id="XP_005319829.1">
    <property type="nucleotide sequence ID" value="XM_005319772.3"/>
</dbReference>
<dbReference type="STRING" id="43179.ENSSTOP00000032524"/>
<dbReference type="GO" id="GO:0007166">
    <property type="term" value="P:cell surface receptor signaling pathway"/>
    <property type="evidence" value="ECO:0007669"/>
    <property type="project" value="TreeGrafter"/>
</dbReference>
<dbReference type="Gene3D" id="2.10.70.10">
    <property type="entry name" value="Complement Module, domain 1"/>
    <property type="match status" value="2"/>
</dbReference>
<evidence type="ECO:0000256" key="6">
    <source>
        <dbReference type="PROSITE-ProRule" id="PRU00302"/>
    </source>
</evidence>
<dbReference type="SMART" id="SM00560">
    <property type="entry name" value="LamGL"/>
    <property type="match status" value="1"/>
</dbReference>
<comment type="caution">
    <text evidence="6">Lacks conserved residue(s) required for the propagation of feature annotation.</text>
</comment>
<feature type="signal peptide" evidence="8">
    <location>
        <begin position="1"/>
        <end position="22"/>
    </location>
</feature>
<dbReference type="InterPro" id="IPR024079">
    <property type="entry name" value="MetalloPept_cat_dom_sf"/>
</dbReference>
<dbReference type="SMART" id="SM00032">
    <property type="entry name" value="CCP"/>
    <property type="match status" value="4"/>
</dbReference>
<keyword evidence="11" id="KW-1185">Reference proteome</keyword>
<dbReference type="Gene3D" id="3.40.390.10">
    <property type="entry name" value="Collagenase (Catalytic Domain)"/>
    <property type="match status" value="1"/>
</dbReference>
<proteinExistence type="inferred from homology"/>
<dbReference type="SMART" id="SM00004">
    <property type="entry name" value="NL"/>
    <property type="match status" value="2"/>
</dbReference>
<dbReference type="GeneID" id="101957968"/>
<evidence type="ECO:0000256" key="1">
    <source>
        <dbReference type="ARBA" id="ARBA00008721"/>
    </source>
</evidence>
<feature type="domain" description="Sushi" evidence="9">
    <location>
        <begin position="1589"/>
        <end position="1644"/>
    </location>
</feature>
<dbReference type="EMBL" id="AGTP01014939">
    <property type="status" value="NOT_ANNOTATED_CDS"/>
    <property type="molecule type" value="Genomic_DNA"/>
</dbReference>
<dbReference type="Pfam" id="PF13385">
    <property type="entry name" value="Laminin_G_3"/>
    <property type="match status" value="1"/>
</dbReference>
<dbReference type="GO" id="GO:0005615">
    <property type="term" value="C:extracellular space"/>
    <property type="evidence" value="ECO:0007669"/>
    <property type="project" value="TreeGrafter"/>
</dbReference>
<dbReference type="SUPFAM" id="SSF57535">
    <property type="entry name" value="Complement control module/SCR domain"/>
    <property type="match status" value="3"/>
</dbReference>
<dbReference type="Gene3D" id="2.60.120.200">
    <property type="match status" value="1"/>
</dbReference>
<dbReference type="CTD" id="60676"/>
<keyword evidence="2 8" id="KW-0732">Signal</keyword>
<feature type="region of interest" description="Disordered" evidence="7">
    <location>
        <begin position="186"/>
        <end position="219"/>
    </location>
</feature>
<organism evidence="10 11">
    <name type="scientific">Ictidomys tridecemlineatus</name>
    <name type="common">Thirteen-lined ground squirrel</name>
    <name type="synonym">Spermophilus tridecemlineatus</name>
    <dbReference type="NCBI Taxonomy" id="43179"/>
    <lineage>
        <taxon>Eukaryota</taxon>
        <taxon>Metazoa</taxon>
        <taxon>Chordata</taxon>
        <taxon>Craniata</taxon>
        <taxon>Vertebrata</taxon>
        <taxon>Euteleostomi</taxon>
        <taxon>Mammalia</taxon>
        <taxon>Eutheria</taxon>
        <taxon>Euarchontoglires</taxon>
        <taxon>Glires</taxon>
        <taxon>Rodentia</taxon>
        <taxon>Sciuromorpha</taxon>
        <taxon>Sciuridae</taxon>
        <taxon>Xerinae</taxon>
        <taxon>Marmotini</taxon>
        <taxon>Ictidomys</taxon>
    </lineage>
</organism>
<dbReference type="InterPro" id="IPR000436">
    <property type="entry name" value="Sushi_SCR_CCP_dom"/>
</dbReference>
<dbReference type="InterPro" id="IPR011936">
    <property type="entry name" value="Myxo_disulph_rpt"/>
</dbReference>
<dbReference type="Pfam" id="PF00066">
    <property type="entry name" value="Notch"/>
    <property type="match status" value="1"/>
</dbReference>
<feature type="compositionally biased region" description="Basic residues" evidence="7">
    <location>
        <begin position="190"/>
        <end position="200"/>
    </location>
</feature>
<evidence type="ECO:0000256" key="3">
    <source>
        <dbReference type="ARBA" id="ARBA00022737"/>
    </source>
</evidence>
<evidence type="ECO:0000256" key="4">
    <source>
        <dbReference type="ARBA" id="ARBA00023157"/>
    </source>
</evidence>
<comment type="similarity">
    <text evidence="1">Belongs to the peptidase M43B family.</text>
</comment>
<dbReference type="Ensembl" id="ENSSTOT00000042468.1">
    <property type="protein sequence ID" value="ENSSTOP00000032524.1"/>
    <property type="gene ID" value="ENSSTOG00000011863.3"/>
</dbReference>
<gene>
    <name evidence="10" type="primary">PAPPA2</name>
</gene>
<dbReference type="PANTHER" id="PTHR46130">
    <property type="entry name" value="LAMGL DOMAIN-CONTAINING PROTEIN"/>
    <property type="match status" value="1"/>
</dbReference>
<dbReference type="InterPro" id="IPR006558">
    <property type="entry name" value="LamG-like"/>
</dbReference>
<reference evidence="11" key="1">
    <citation type="submission" date="2011-11" db="EMBL/GenBank/DDBJ databases">
        <title>The Draft Genome of Spermophilus tridecemlineatus.</title>
        <authorList>
            <consortium name="The Broad Institute Genome Assembly &amp; Analysis Group"/>
            <consortium name="Computational R&amp;D Group"/>
            <consortium name="and Sequencing Platform"/>
            <person name="Di Palma F."/>
            <person name="Alfoldi J."/>
            <person name="Johnson J."/>
            <person name="Berlin A."/>
            <person name="Gnerre S."/>
            <person name="Jaffe D."/>
            <person name="MacCallum I."/>
            <person name="Young S."/>
            <person name="Walker B.J."/>
            <person name="Lindblad-Toh K."/>
        </authorList>
    </citation>
    <scope>NUCLEOTIDE SEQUENCE [LARGE SCALE GENOMIC DNA]</scope>
</reference>
<evidence type="ECO:0000256" key="2">
    <source>
        <dbReference type="ARBA" id="ARBA00022729"/>
    </source>
</evidence>
<keyword evidence="4" id="KW-1015">Disulfide bond</keyword>
<dbReference type="InterPro" id="IPR043543">
    <property type="entry name" value="PAPPA/PAPPA2"/>
</dbReference>
<dbReference type="InterPro" id="IPR058897">
    <property type="entry name" value="PAPPA_SD_C"/>
</dbReference>
<dbReference type="Pfam" id="PF05572">
    <property type="entry name" value="Peptidase_M43"/>
    <property type="match status" value="1"/>
</dbReference>
<name>A0A287DG52_ICTTR</name>
<keyword evidence="6" id="KW-0768">Sushi</keyword>
<dbReference type="GO" id="GO:0006508">
    <property type="term" value="P:proteolysis"/>
    <property type="evidence" value="ECO:0007669"/>
    <property type="project" value="Ensembl"/>
</dbReference>
<evidence type="ECO:0000259" key="9">
    <source>
        <dbReference type="PROSITE" id="PS50923"/>
    </source>
</evidence>
<dbReference type="InterPro" id="IPR035976">
    <property type="entry name" value="Sushi/SCR/CCP_sf"/>
</dbReference>
<dbReference type="Pfam" id="PF25900">
    <property type="entry name" value="PAPPA"/>
    <property type="match status" value="1"/>
</dbReference>
<dbReference type="FunCoup" id="A0A287DG52">
    <property type="interactions" value="78"/>
</dbReference>
<dbReference type="CDD" id="cd00033">
    <property type="entry name" value="CCP"/>
    <property type="match status" value="2"/>
</dbReference>
<dbReference type="InterPro" id="IPR000800">
    <property type="entry name" value="Notch_dom"/>
</dbReference>
<dbReference type="PROSITE" id="PS50923">
    <property type="entry name" value="SUSHI"/>
    <property type="match status" value="2"/>
</dbReference>
<dbReference type="OrthoDB" id="536211at2759"/>
<keyword evidence="3" id="KW-0677">Repeat</keyword>
<evidence type="ECO:0000256" key="7">
    <source>
        <dbReference type="SAM" id="MobiDB-lite"/>
    </source>
</evidence>
<reference evidence="10" key="3">
    <citation type="submission" date="2025-09" db="UniProtKB">
        <authorList>
            <consortium name="Ensembl"/>
        </authorList>
    </citation>
    <scope>IDENTIFICATION</scope>
</reference>
<dbReference type="FunFam" id="2.60.120.200:FF:000097">
    <property type="entry name" value="Pappalysin 1"/>
    <property type="match status" value="1"/>
</dbReference>
<dbReference type="Proteomes" id="UP000005215">
    <property type="component" value="Unassembled WGS sequence"/>
</dbReference>
<keyword evidence="5" id="KW-0325">Glycoprotein</keyword>
<dbReference type="InterPro" id="IPR008754">
    <property type="entry name" value="Peptidase_M43"/>
</dbReference>
<feature type="chain" id="PRO_5011534007" evidence="8">
    <location>
        <begin position="23"/>
        <end position="1787"/>
    </location>
</feature>
<evidence type="ECO:0000313" key="11">
    <source>
        <dbReference type="Proteomes" id="UP000005215"/>
    </source>
</evidence>
<protein>
    <submittedName>
        <fullName evidence="10">Pappalysin 2</fullName>
    </submittedName>
</protein>
<evidence type="ECO:0000256" key="8">
    <source>
        <dbReference type="SAM" id="SignalP"/>
    </source>
</evidence>
<dbReference type="SUPFAM" id="SSF55486">
    <property type="entry name" value="Metalloproteases ('zincins'), catalytic domain"/>
    <property type="match status" value="1"/>
</dbReference>
<dbReference type="CDD" id="cd04275">
    <property type="entry name" value="ZnMc_pappalysin_like"/>
    <property type="match status" value="1"/>
</dbReference>
<dbReference type="KEGG" id="iti:101957968"/>
<feature type="domain" description="Sushi" evidence="9">
    <location>
        <begin position="1519"/>
        <end position="1588"/>
    </location>
</feature>
<accession>A0A287DG52</accession>
<dbReference type="EMBL" id="AGTP01014940">
    <property type="status" value="NOT_ANNOTATED_CDS"/>
    <property type="molecule type" value="Genomic_DNA"/>
</dbReference>
<dbReference type="RefSeq" id="XP_040133234.1">
    <property type="nucleotide sequence ID" value="XM_040277300.1"/>
</dbReference>
<evidence type="ECO:0000256" key="5">
    <source>
        <dbReference type="ARBA" id="ARBA00023180"/>
    </source>
</evidence>
<dbReference type="InParanoid" id="A0A287DG52"/>
<reference evidence="10" key="2">
    <citation type="submission" date="2025-08" db="UniProtKB">
        <authorList>
            <consortium name="Ensembl"/>
        </authorList>
    </citation>
    <scope>IDENTIFICATION</scope>
</reference>
<dbReference type="PANTHER" id="PTHR46130:SF1">
    <property type="entry name" value="PAPPALYSIN-2"/>
    <property type="match status" value="1"/>
</dbReference>
<dbReference type="NCBIfam" id="TIGR02232">
    <property type="entry name" value="myxo_disulf_rpt"/>
    <property type="match status" value="1"/>
</dbReference>
<dbReference type="Pfam" id="PF00084">
    <property type="entry name" value="Sushi"/>
    <property type="match status" value="1"/>
</dbReference>
<dbReference type="GeneTree" id="ENSGT00940000158543"/>
<dbReference type="SUPFAM" id="SSF49899">
    <property type="entry name" value="Concanavalin A-like lectins/glucanases"/>
    <property type="match status" value="1"/>
</dbReference>
<dbReference type="GO" id="GO:0060349">
    <property type="term" value="P:bone morphogenesis"/>
    <property type="evidence" value="ECO:0007669"/>
    <property type="project" value="Ensembl"/>
</dbReference>
<evidence type="ECO:0000313" key="10">
    <source>
        <dbReference type="Ensembl" id="ENSSTOP00000032524.1"/>
    </source>
</evidence>
<sequence>MMCLKILRISLVILAGWAFGTANSELGWTRRKSLAQRGHLNQVLLEGERCWLGGKAQRPRAVPQHHLFGVYPSSPGNYLKSYPVRDQGTYPAGRTKPDSMRKAVFQDLTENTVGVGGKPSEHPVALWVGDSPIGQSKPPVDDDTYLGKQGLKESLGEAVARGSWTVAAAIPATSPYLKDPEAESQGKVWAKSRHPRRVVKRQAEDVPGDPGISPLHFQPWPKHPLRHRVRNVLKDSIQDGGGSPDWETETFNPQGGLSVLYFSGRRERLLLRPEVLAEIPREAFTVEAWVRPEGGQNNPAIIAGVFDNCSHTVNDKGWALGIRTGKDKGRRDARFFFSLRTDRVKKATIVTGHKRYQPGTWTHVAATYDGQRMALYVDGTRVASSLDQSGPLNSPFMASCRSLLLGGDSSEDGHYFRGYLGTLVFWATALAQSRLQHSPQHPSGVEELTTLILTASFDPLKEQWVPFRDEKYPRLEVLQGHQPEPELMSPLQPPLCGQTVCDNVELISQYNRHWPLRGEKVIRYQVVNICDDEGGHPIVSEEQIRRQQEALTEAFSRYNISWQLGIHQVHNSTLRHRAVLVNCEPSKIGNDHCDPECEHPLTGYDGGDCRLQGRCYSWHRRDGFCHVECNNMLNDFDDGDCCDPEVTDVRKTCFDPDSPHRAYMSVKELKEALQLNSTHFLNVYFASSVREDLAGAATWPWDKEAVSHLGGVVLNPAYYGMPGHTNIMIHEVGHVLGLYHVFKGVSERESCDDPCRETVPSMETGDLCADTAPTPKSKLCQDPEPANDTCGFSHFPGAPFSNYMSYTDDDCTDSFTPNQVARMHCYLDLVYQQWSESRKPTPIPIPPMVIGQTHKSLTIHWLPPISGVVYDRGPGSVCGACTEDGMFRQYVHRASSRRVCDSSGYWTPEEAVGPPDVDQPCEPSLQAWSPELHLYHMNMTVPCPAEGCSLELLFQHPVQADTLTLWVTYLSMDSSQALFDTEILLEHQESVHLGPLDTFCDTPLTIKLQVAGKVSGVKVYTFDERMEIDAALLTSQPHSPLCSGCRPVRYQVLREPPFASGLPMVVTHLRRKFTDTEVIPGQMYQYQVQAEAGPELGEASPPLYHIHGAPYCGDGKVAGSLGEECDDGDLLNGDGCSRTCELEKGFNCVGEPSLCYTYEGDGICEPFEKETGIRDCGLHTPEGYLDQWATQAFSSREDKKKCPVSLVTGEPHSMICTSHHPDLPKQHFLPGWFPCVTNGKRPQDEGSEQPEGIPEKEDEVWLKVCFNRPGVAAAIFIFLTSDGLAPGEHQRPTVTLYLTDVSGSNHFLGTYELSCQHNPLVINVSHHTNVLSHHTTSMLLNFSSPLVGISAVALRTSSHISPSVPDNCMAEHEGQNQGQSCVHRPCGEQGSCAPLLLDHVDVVNCTSSGPGHMKCAITCQKGFALQTSSGQYLRPIQKEILLTCSSGHWSQDVSCAPLDCGTPDSSLVNYATFSCPEGTYFLRRCSISCVPPAKLQGLSPWLTCLEDGLWSLPEVHCKLECEAPPVIPNANLLLPHCLQGSHDVGSICRYECKPGYYVEAGVERKARNKFLKIQCLESGLWEQASCTPVVCEPPPPVFEGMYECSDGFNLDSQCVLNCNQESAKLPILCTKEGLWTQEFKLCENLQGECPPPPSELNFVEYKCEKGYGIGAVCTPSCVIPPSDPVTLPENITADTLEYWMEPVRVQSIVCTGRRQWHPDPLLVHCIQSCEPFQADGWCDTINNRAYCHYDGGDCCSSTLSSKKVIPFAADCDQDECTCRDPKAEENQ</sequence>
<dbReference type="FunFam" id="3.40.390.10:FF:000026">
    <property type="entry name" value="Pappalysin 1"/>
    <property type="match status" value="1"/>
</dbReference>
<dbReference type="eggNOG" id="ENOG502SCUW">
    <property type="taxonomic scope" value="Eukaryota"/>
</dbReference>
<dbReference type="InterPro" id="IPR013320">
    <property type="entry name" value="ConA-like_dom_sf"/>
</dbReference>